<organism evidence="4">
    <name type="scientific">Soboliphyme baturini</name>
    <dbReference type="NCBI Taxonomy" id="241478"/>
    <lineage>
        <taxon>Eukaryota</taxon>
        <taxon>Metazoa</taxon>
        <taxon>Ecdysozoa</taxon>
        <taxon>Nematoda</taxon>
        <taxon>Enoplea</taxon>
        <taxon>Dorylaimia</taxon>
        <taxon>Dioctophymatida</taxon>
        <taxon>Dioctophymatoidea</taxon>
        <taxon>Soboliphymatidae</taxon>
        <taxon>Soboliphyme</taxon>
    </lineage>
</organism>
<dbReference type="GO" id="GO:0005737">
    <property type="term" value="C:cytoplasm"/>
    <property type="evidence" value="ECO:0007669"/>
    <property type="project" value="TreeGrafter"/>
</dbReference>
<feature type="compositionally biased region" description="Basic and acidic residues" evidence="1">
    <location>
        <begin position="787"/>
        <end position="796"/>
    </location>
</feature>
<feature type="compositionally biased region" description="Basic residues" evidence="1">
    <location>
        <begin position="748"/>
        <end position="762"/>
    </location>
</feature>
<reference evidence="2 3" key="2">
    <citation type="submission" date="2018-11" db="EMBL/GenBank/DDBJ databases">
        <authorList>
            <consortium name="Pathogen Informatics"/>
        </authorList>
    </citation>
    <scope>NUCLEOTIDE SEQUENCE [LARGE SCALE GENOMIC DNA]</scope>
</reference>
<reference evidence="4" key="1">
    <citation type="submission" date="2016-06" db="UniProtKB">
        <authorList>
            <consortium name="WormBaseParasite"/>
        </authorList>
    </citation>
    <scope>IDENTIFICATION</scope>
</reference>
<dbReference type="GO" id="GO:0005634">
    <property type="term" value="C:nucleus"/>
    <property type="evidence" value="ECO:0007669"/>
    <property type="project" value="TreeGrafter"/>
</dbReference>
<dbReference type="Proteomes" id="UP000270296">
    <property type="component" value="Unassembled WGS sequence"/>
</dbReference>
<dbReference type="InterPro" id="IPR029717">
    <property type="entry name" value="FAM193"/>
</dbReference>
<feature type="compositionally biased region" description="Polar residues" evidence="1">
    <location>
        <begin position="541"/>
        <end position="550"/>
    </location>
</feature>
<dbReference type="WBParaSite" id="SBAD_0000181901-mRNA-1">
    <property type="protein sequence ID" value="SBAD_0000181901-mRNA-1"/>
    <property type="gene ID" value="SBAD_0000181901"/>
</dbReference>
<evidence type="ECO:0000313" key="3">
    <source>
        <dbReference type="Proteomes" id="UP000270296"/>
    </source>
</evidence>
<dbReference type="EMBL" id="UZAM01006931">
    <property type="protein sequence ID" value="VDO95311.1"/>
    <property type="molecule type" value="Genomic_DNA"/>
</dbReference>
<keyword evidence="3" id="KW-1185">Reference proteome</keyword>
<name>A0A183IDN7_9BILA</name>
<feature type="region of interest" description="Disordered" evidence="1">
    <location>
        <begin position="695"/>
        <end position="720"/>
    </location>
</feature>
<accession>A0A183IDN7</accession>
<gene>
    <name evidence="2" type="ORF">SBAD_LOCUS1731</name>
</gene>
<evidence type="ECO:0000313" key="2">
    <source>
        <dbReference type="EMBL" id="VDO95311.1"/>
    </source>
</evidence>
<dbReference type="OrthoDB" id="10044608at2759"/>
<feature type="region of interest" description="Disordered" evidence="1">
    <location>
        <begin position="518"/>
        <end position="661"/>
    </location>
</feature>
<evidence type="ECO:0000313" key="4">
    <source>
        <dbReference type="WBParaSite" id="SBAD_0000181901-mRNA-1"/>
    </source>
</evidence>
<evidence type="ECO:0000256" key="1">
    <source>
        <dbReference type="SAM" id="MobiDB-lite"/>
    </source>
</evidence>
<feature type="compositionally biased region" description="Polar residues" evidence="1">
    <location>
        <begin position="765"/>
        <end position="786"/>
    </location>
</feature>
<feature type="compositionally biased region" description="Polar residues" evidence="1">
    <location>
        <begin position="615"/>
        <end position="641"/>
    </location>
</feature>
<sequence>MAVELRSRCLFCDRPRRASTGKKEKSVAKEISQSDIFWICDVCQAAKPEHAKALELKLLAQNDLPKELLSMAFSHQKFHSHDLVSELGVVNSCNCQSCNERLKLENDQLLEYQNLQSYWIQLRHAVRQMYRDRLFKDGVTGRGRKFDLTKLKELVARQCQHNPHQLYQRLEIQAREYIMDIKVQLLQILVSPEKLGLANDCDKDSSSPINSNVANFFLHSVLSYASQLLETVANMRCFLERFEKDYLEKFGVSWQTVNCYLFHTVVNLDPLLQSNLPLVYSQLGVSWNPSSLGFRLDNLPSEVADTLKKFLELNECLTSSQTKMLKAQEKMDKCLAEEMQVPGEQAEFSSFSNSLRCLLLGNRRAAEHSASTSIDCTRCKQRHCGCDECTISHLITCGLISEEDTIDLSDNLQSFDGMETSSNSSEYESDESDYGSVDSAATEEKLDSMDIICKQRTSIICSDGQKFTKVETILLPSNLYSLHNSSDSPKDTVCDIFGQWEGSPDEASLLHSCGHVNHSDDRADFHNTKSASRKASKEGNENQLRTTLPQSDKKKSVDESSPSPHLMNTVHPPSHPPPKPKNQQPCRGCAGGGKPLAKKNRKQCDSSIDSDVSVTTANNRTQDMLSNYSTKSQESVGTQVEGSEDTEDSSSINSSEPPRDGKQHCDCCYCEMFGYGNGEFPRHFGRDDYPQIRERLRSKLKRKDEQQAPAQKSEQIEGYRGYESLDKLLEYINGPQDVRASTTSAVAKTKKKPRQPKQKKASKSNGSGSDTRNKQKSSSATSQESGRLSDDASIHK</sequence>
<dbReference type="PANTHER" id="PTHR15109">
    <property type="entry name" value="AGAP004327-PA"/>
    <property type="match status" value="1"/>
</dbReference>
<feature type="compositionally biased region" description="Basic and acidic residues" evidence="1">
    <location>
        <begin position="695"/>
        <end position="706"/>
    </location>
</feature>
<protein>
    <submittedName>
        <fullName evidence="4">FAM193_C domain-containing protein</fullName>
    </submittedName>
</protein>
<proteinExistence type="predicted"/>
<feature type="compositionally biased region" description="Basic and acidic residues" evidence="1">
    <location>
        <begin position="518"/>
        <end position="527"/>
    </location>
</feature>
<feature type="compositionally biased region" description="Low complexity" evidence="1">
    <location>
        <begin position="605"/>
        <end position="614"/>
    </location>
</feature>
<dbReference type="PANTHER" id="PTHR15109:SF3">
    <property type="entry name" value="PROTEIN FAM193B"/>
    <property type="match status" value="1"/>
</dbReference>
<feature type="region of interest" description="Disordered" evidence="1">
    <location>
        <begin position="735"/>
        <end position="796"/>
    </location>
</feature>
<feature type="region of interest" description="Disordered" evidence="1">
    <location>
        <begin position="413"/>
        <end position="439"/>
    </location>
</feature>
<dbReference type="AlphaFoldDB" id="A0A183IDN7"/>